<feature type="signal peptide" evidence="1">
    <location>
        <begin position="1"/>
        <end position="22"/>
    </location>
</feature>
<dbReference type="OrthoDB" id="622163at2"/>
<dbReference type="InterPro" id="IPR041662">
    <property type="entry name" value="SusD-like_2"/>
</dbReference>
<feature type="chain" id="PRO_5012341636" evidence="1">
    <location>
        <begin position="23"/>
        <end position="489"/>
    </location>
</feature>
<dbReference type="EMBL" id="FQYN01000002">
    <property type="protein sequence ID" value="SHI58796.1"/>
    <property type="molecule type" value="Genomic_DNA"/>
</dbReference>
<sequence length="489" mass="53081">MKKSLLLALPAMLLATSCVDSLDDYNVDPKQASVVPGQTLVSNAERALARNVVSSSVNVNTFRFFVQSWAATTYADESRYELNTRNIPLNFWSPLYRDVLRDLKEAKTLIAADITITNPKVKANRLAIIEVLEVYTWATLVDTYGDVPYTDALDFSKPQPKYDDDAAIYADIINRLNTAIDQMDATAAGYATGATSPDLINNGSMALWVKFANSLKLRLALTIADVDGAKAKTLAEQTAGKTLAANADNIDLAFTTFPNSNPIFEDLVRSGRKDFVASATLVDRMNALNDPRRDDFFKPLAGTGTPTVPPVYKGGVNGNANAYASFSAPGTKLESQTAPAVLMSYAQVKFMQADAASRGFNVGTLTAEEHYNAGVTASIQEWGGTVAEATAYLAQPGVKYSDAASGATPKEKIGVQEWIALYNQPVDAYREWRRLDSPKLTKANLARTDIPFRLTYPIIEQNLNTTNYNAAASAIGGDNVGTKVFWDKL</sequence>
<keyword evidence="1" id="KW-0732">Signal</keyword>
<dbReference type="Proteomes" id="UP000184418">
    <property type="component" value="Unassembled WGS sequence"/>
</dbReference>
<dbReference type="RefSeq" id="WP_073106331.1">
    <property type="nucleotide sequence ID" value="NZ_FQYN01000002.1"/>
</dbReference>
<proteinExistence type="predicted"/>
<protein>
    <submittedName>
        <fullName evidence="2">Starch-binding associating with outer membrane</fullName>
    </submittedName>
</protein>
<dbReference type="AlphaFoldDB" id="A0A1M6CCS1"/>
<dbReference type="STRING" id="1121955.SAMN02745146_1111"/>
<dbReference type="Pfam" id="PF12771">
    <property type="entry name" value="SusD-like_2"/>
    <property type="match status" value="1"/>
</dbReference>
<organism evidence="2 3">
    <name type="scientific">Hymenobacter daecheongensis DSM 21074</name>
    <dbReference type="NCBI Taxonomy" id="1121955"/>
    <lineage>
        <taxon>Bacteria</taxon>
        <taxon>Pseudomonadati</taxon>
        <taxon>Bacteroidota</taxon>
        <taxon>Cytophagia</taxon>
        <taxon>Cytophagales</taxon>
        <taxon>Hymenobacteraceae</taxon>
        <taxon>Hymenobacter</taxon>
    </lineage>
</organism>
<dbReference type="SUPFAM" id="SSF48452">
    <property type="entry name" value="TPR-like"/>
    <property type="match status" value="1"/>
</dbReference>
<dbReference type="InterPro" id="IPR011990">
    <property type="entry name" value="TPR-like_helical_dom_sf"/>
</dbReference>
<reference evidence="2 3" key="1">
    <citation type="submission" date="2016-11" db="EMBL/GenBank/DDBJ databases">
        <authorList>
            <person name="Jaros S."/>
            <person name="Januszkiewicz K."/>
            <person name="Wedrychowicz H."/>
        </authorList>
    </citation>
    <scope>NUCLEOTIDE SEQUENCE [LARGE SCALE GENOMIC DNA]</scope>
    <source>
        <strain evidence="2 3">DSM 21074</strain>
    </source>
</reference>
<evidence type="ECO:0000313" key="3">
    <source>
        <dbReference type="Proteomes" id="UP000184418"/>
    </source>
</evidence>
<gene>
    <name evidence="2" type="ORF">SAMN02745146_1111</name>
</gene>
<keyword evidence="3" id="KW-1185">Reference proteome</keyword>
<dbReference type="PROSITE" id="PS51257">
    <property type="entry name" value="PROKAR_LIPOPROTEIN"/>
    <property type="match status" value="1"/>
</dbReference>
<dbReference type="Gene3D" id="1.25.40.390">
    <property type="match status" value="1"/>
</dbReference>
<evidence type="ECO:0000313" key="2">
    <source>
        <dbReference type="EMBL" id="SHI58796.1"/>
    </source>
</evidence>
<evidence type="ECO:0000256" key="1">
    <source>
        <dbReference type="SAM" id="SignalP"/>
    </source>
</evidence>
<accession>A0A1M6CCS1</accession>
<name>A0A1M6CCS1_9BACT</name>